<feature type="compositionally biased region" description="Basic residues" evidence="2">
    <location>
        <begin position="828"/>
        <end position="851"/>
    </location>
</feature>
<feature type="compositionally biased region" description="Low complexity" evidence="2">
    <location>
        <begin position="742"/>
        <end position="753"/>
    </location>
</feature>
<feature type="compositionally biased region" description="Polar residues" evidence="2">
    <location>
        <begin position="930"/>
        <end position="943"/>
    </location>
</feature>
<reference evidence="3" key="1">
    <citation type="submission" date="2016-10" db="EMBL/GenBank/DDBJ databases">
        <authorList>
            <person name="Benchimol M."/>
            <person name="Almeida L.G."/>
            <person name="Vasconcelos A.T."/>
            <person name="Perreira-Neves A."/>
            <person name="Rosa I.A."/>
            <person name="Tasca T."/>
            <person name="Bogo M.R."/>
            <person name="de Souza W."/>
        </authorList>
    </citation>
    <scope>NUCLEOTIDE SEQUENCE [LARGE SCALE GENOMIC DNA]</scope>
    <source>
        <strain evidence="3">K</strain>
    </source>
</reference>
<feature type="compositionally biased region" description="Polar residues" evidence="2">
    <location>
        <begin position="562"/>
        <end position="576"/>
    </location>
</feature>
<feature type="compositionally biased region" description="Acidic residues" evidence="2">
    <location>
        <begin position="149"/>
        <end position="162"/>
    </location>
</feature>
<accession>A0A1J4L0L0</accession>
<feature type="coiled-coil region" evidence="1">
    <location>
        <begin position="588"/>
        <end position="615"/>
    </location>
</feature>
<feature type="region of interest" description="Disordered" evidence="2">
    <location>
        <begin position="140"/>
        <end position="248"/>
    </location>
</feature>
<organism evidence="3 4">
    <name type="scientific">Tritrichomonas foetus</name>
    <dbReference type="NCBI Taxonomy" id="1144522"/>
    <lineage>
        <taxon>Eukaryota</taxon>
        <taxon>Metamonada</taxon>
        <taxon>Parabasalia</taxon>
        <taxon>Tritrichomonadida</taxon>
        <taxon>Tritrichomonadidae</taxon>
        <taxon>Tritrichomonas</taxon>
    </lineage>
</organism>
<dbReference type="VEuPathDB" id="TrichDB:TRFO_14164"/>
<feature type="compositionally biased region" description="Acidic residues" evidence="2">
    <location>
        <begin position="799"/>
        <end position="818"/>
    </location>
</feature>
<feature type="coiled-coil region" evidence="1">
    <location>
        <begin position="643"/>
        <end position="670"/>
    </location>
</feature>
<feature type="compositionally biased region" description="Polar residues" evidence="2">
    <location>
        <begin position="1154"/>
        <end position="1170"/>
    </location>
</feature>
<feature type="compositionally biased region" description="Polar residues" evidence="2">
    <location>
        <begin position="876"/>
        <end position="889"/>
    </location>
</feature>
<feature type="compositionally biased region" description="Basic and acidic residues" evidence="2">
    <location>
        <begin position="539"/>
        <end position="561"/>
    </location>
</feature>
<keyword evidence="4" id="KW-1185">Reference proteome</keyword>
<dbReference type="Proteomes" id="UP000179807">
    <property type="component" value="Unassembled WGS sequence"/>
</dbReference>
<dbReference type="EMBL" id="MLAK01000229">
    <property type="protein sequence ID" value="OHT15397.1"/>
    <property type="molecule type" value="Genomic_DNA"/>
</dbReference>
<proteinExistence type="predicted"/>
<feature type="region of interest" description="Disordered" evidence="2">
    <location>
        <begin position="452"/>
        <end position="475"/>
    </location>
</feature>
<evidence type="ECO:0000313" key="4">
    <source>
        <dbReference type="Proteomes" id="UP000179807"/>
    </source>
</evidence>
<protein>
    <submittedName>
        <fullName evidence="3">Uncharacterized protein</fullName>
    </submittedName>
</protein>
<evidence type="ECO:0000313" key="3">
    <source>
        <dbReference type="EMBL" id="OHT15397.1"/>
    </source>
</evidence>
<feature type="compositionally biased region" description="Basic and acidic residues" evidence="2">
    <location>
        <begin position="781"/>
        <end position="798"/>
    </location>
</feature>
<feature type="region of interest" description="Disordered" evidence="2">
    <location>
        <begin position="710"/>
        <end position="951"/>
    </location>
</feature>
<dbReference type="GeneID" id="94832346"/>
<feature type="region of interest" description="Disordered" evidence="2">
    <location>
        <begin position="1359"/>
        <end position="1407"/>
    </location>
</feature>
<sequence>MNVDYHSTREAFLEVSNQLEEVKRIVSIFQQAESKFAHVDDTRALGQNIEKLNDHIDQNADDFSTELRELRAYFSFQIKELNSKVDNNLSHVIEEISRPISSAPTPTLPGDAASSTMMDPTLRADIDNLKQRFESLLAALSRPETGRFDEEEEEEEEAEDNEEKNVNENINQPEEKNAPASAEKPSPSVPKKTNSTPASVRKEPSPALPSPPKQSEDESNTSKTEETSSTLNSPTVRPRPLQSSPKSNLKKIIDMRLDDFKIQIDRINEKLKKYDDTLVPLQPVVQKNTADIDLLRPDLLKTKADVIFLKGDMERVKDSQANSVVDFMKELNEKAAKTQAPAMPDIEKPLLAMRHQFMQQFAKMENAFNEQLKKMRAELISLKTLTHEIKNLPPPTPPNEEEPPISVTQEFAGEEPAEVALLREMQRIAEEERIKHQEELARLAKEAEERASREAARAKEEREKEIEEMKQKEEEKFLLESSRVIESLNKETSYETAEVQTDFDESSMIRRDHYTEVTNLPNHMIVSVIMDSPPKQKPIKTEKKIEEKVDKDTSNDDESQKTTEQPLSVRSTTSYEYSHLTVPDDEELNHVKKDIQKHQEIIERIVEQIAETSQQVIEVPPLKSKPKKESVPSSELQAIKDACTGHAKSIESLEETMKELQQNIIFLNQQKNQEAFSQKPPEPQEITLQPKQIILTPVLFTPMYIQPLEVHKITPNPKPKPKPKPKTDKPKPKPKRQKKPIETTPAKEAPAPANKKHEPETTENVSDKETTEQIQEEEEIKETQNEEHKEIDETQENTHEEEEQNDNDENLSDYETYEISEQNSPKSSHNHSRHRSGSTSHRSSHHQRHRSGSTSQRSPHRKGEEETTEQPNQENDPNASNTTGPTSPKTTDDLTSRSMNENEEEETQSEPKIPLVTEKSEFFSAAESSVGSETYTQETKISSYTEEDEEEYYEMDPMIKERFEQLSEMMISHQDQIKNIREGLVDLRTNLQILKSEKKNSVSYLPQIEVIDDSNKNGDKSIDDNAIRALRRRMDAQTRELEEEIYKMKKEILEIRHEQSKQPQTITERIIQVPFQNPNPPTRPASNTNTEVIESPKVDKSKNPIFDEENKVLQIKPLHLPDLTEEKKKVPKLPIVDAPLTPDGRSINKKDSKLSAQPNQIATHTQPSTPKNDKLPPILPPTSPVDISSANTSATYAVNTTGDQSRPFFHNVVHQKIDELNVLNATDQIDEHILNLIIEVRAQLMQQIGNNTKRLGDIESKIDNFVDKDYVQKFFQKMRAIINEINSNVESMKTTMPDRVTKDEMQNVVEELYHALTADQETSGATQSYRCLLCGRPKTAISGMIRDFKVAEALGQPTQTTVAQSPNAGPRGTLIYGPDKQMYRGKGNFGRPTIATVDSKKTLPKMK</sequence>
<feature type="coiled-coil region" evidence="1">
    <location>
        <begin position="1027"/>
        <end position="1058"/>
    </location>
</feature>
<dbReference type="OrthoDB" id="10672646at2759"/>
<evidence type="ECO:0000256" key="1">
    <source>
        <dbReference type="SAM" id="Coils"/>
    </source>
</evidence>
<comment type="caution">
    <text evidence="3">The sequence shown here is derived from an EMBL/GenBank/DDBJ whole genome shotgun (WGS) entry which is preliminary data.</text>
</comment>
<dbReference type="PANTHER" id="PTHR48148:SF3">
    <property type="entry name" value="KERATINOCYTE PROLINE-RICH PROTEIN"/>
    <property type="match status" value="1"/>
</dbReference>
<feature type="region of interest" description="Disordered" evidence="2">
    <location>
        <begin position="528"/>
        <end position="576"/>
    </location>
</feature>
<keyword evidence="1" id="KW-0175">Coiled coil</keyword>
<dbReference type="PANTHER" id="PTHR48148">
    <property type="entry name" value="KERATINOCYTE PROLINE-RICH PROTEIN"/>
    <property type="match status" value="1"/>
</dbReference>
<dbReference type="RefSeq" id="XP_068368533.1">
    <property type="nucleotide sequence ID" value="XM_068497642.1"/>
</dbReference>
<feature type="compositionally biased region" description="Basic and acidic residues" evidence="2">
    <location>
        <begin position="755"/>
        <end position="771"/>
    </location>
</feature>
<evidence type="ECO:0000256" key="2">
    <source>
        <dbReference type="SAM" id="MobiDB-lite"/>
    </source>
</evidence>
<feature type="region of interest" description="Disordered" evidence="2">
    <location>
        <begin position="1135"/>
        <end position="1190"/>
    </location>
</feature>
<gene>
    <name evidence="3" type="ORF">TRFO_14164</name>
</gene>
<name>A0A1J4L0L0_9EUKA</name>